<keyword evidence="4" id="KW-1133">Transmembrane helix</keyword>
<organism evidence="6 7">
    <name type="scientific">Daphnia galeata</name>
    <dbReference type="NCBI Taxonomy" id="27404"/>
    <lineage>
        <taxon>Eukaryota</taxon>
        <taxon>Metazoa</taxon>
        <taxon>Ecdysozoa</taxon>
        <taxon>Arthropoda</taxon>
        <taxon>Crustacea</taxon>
        <taxon>Branchiopoda</taxon>
        <taxon>Diplostraca</taxon>
        <taxon>Cladocera</taxon>
        <taxon>Anomopoda</taxon>
        <taxon>Daphniidae</taxon>
        <taxon>Daphnia</taxon>
    </lineage>
</organism>
<dbReference type="SUPFAM" id="SSF63829">
    <property type="entry name" value="Calcium-dependent phosphotriesterase"/>
    <property type="match status" value="1"/>
</dbReference>
<dbReference type="AlphaFoldDB" id="A0A8J2RU68"/>
<evidence type="ECO:0000256" key="3">
    <source>
        <dbReference type="ARBA" id="ARBA00023180"/>
    </source>
</evidence>
<dbReference type="OrthoDB" id="5307922at2759"/>
<feature type="transmembrane region" description="Helical" evidence="4">
    <location>
        <begin position="12"/>
        <end position="30"/>
    </location>
</feature>
<protein>
    <recommendedName>
        <fullName evidence="5">Strictosidine synthase conserved region domain-containing protein</fullName>
    </recommendedName>
</protein>
<dbReference type="InterPro" id="IPR018119">
    <property type="entry name" value="Strictosidine_synth_cons-reg"/>
</dbReference>
<dbReference type="InterPro" id="IPR011042">
    <property type="entry name" value="6-blade_b-propeller_TolB-like"/>
</dbReference>
<proteinExistence type="inferred from homology"/>
<name>A0A8J2RU68_9CRUS</name>
<gene>
    <name evidence="6" type="ORF">DGAL_LOCUS10556</name>
</gene>
<dbReference type="Proteomes" id="UP000789390">
    <property type="component" value="Unassembled WGS sequence"/>
</dbReference>
<dbReference type="PANTHER" id="PTHR10426">
    <property type="entry name" value="STRICTOSIDINE SYNTHASE-RELATED"/>
    <property type="match status" value="1"/>
</dbReference>
<evidence type="ECO:0000256" key="1">
    <source>
        <dbReference type="ARBA" id="ARBA00009191"/>
    </source>
</evidence>
<keyword evidence="2" id="KW-0597">Phosphoprotein</keyword>
<keyword evidence="4" id="KW-0472">Membrane</keyword>
<dbReference type="GO" id="GO:0016787">
    <property type="term" value="F:hydrolase activity"/>
    <property type="evidence" value="ECO:0007669"/>
    <property type="project" value="TreeGrafter"/>
</dbReference>
<accession>A0A8J2RU68</accession>
<dbReference type="GO" id="GO:0012505">
    <property type="term" value="C:endomembrane system"/>
    <property type="evidence" value="ECO:0007669"/>
    <property type="project" value="TreeGrafter"/>
</dbReference>
<comment type="caution">
    <text evidence="6">The sequence shown here is derived from an EMBL/GenBank/DDBJ whole genome shotgun (WGS) entry which is preliminary data.</text>
</comment>
<reference evidence="6" key="1">
    <citation type="submission" date="2021-11" db="EMBL/GenBank/DDBJ databases">
        <authorList>
            <person name="Schell T."/>
        </authorList>
    </citation>
    <scope>NUCLEOTIDE SEQUENCE</scope>
    <source>
        <strain evidence="6">M5</strain>
    </source>
</reference>
<evidence type="ECO:0000259" key="5">
    <source>
        <dbReference type="Pfam" id="PF03088"/>
    </source>
</evidence>
<evidence type="ECO:0000256" key="4">
    <source>
        <dbReference type="SAM" id="Phobius"/>
    </source>
</evidence>
<feature type="domain" description="Strictosidine synthase conserved region" evidence="5">
    <location>
        <begin position="180"/>
        <end position="258"/>
    </location>
</feature>
<sequence length="421" mass="46921">MDSAKKLKKFIINTFIILGVILFVPGLPPYSKLEPFSPTPPLAFEGALDPKDYLLARAEKLFKGEIVGPESLEVSPIDSNVLYAGLDGGSIIKIFGNGTQMKTVAKLGEKCSGSWDVNNCGRPLGIRFDKDGYLIVADSYLGIYRVDCEHSGQVTNLVHKHAVIDGKVAKVFNGVAPGKDGRIYYTVTSTNYPFHEALGEMLGAPSGRLIVYNPETNENKVLQENIHFANGILLSPEEDYVVFAECFRFQLLKYFIRGSKAGTTEVFLDGLPGTPDNLNLSPEGNILIALVSVRLPGEFDPLEFMFNHPWLRKLVIRLMHLVKFPFDMVSKFFDFPFFRQIGSHVMSLSLLVPVLPPYSIIVEADWEGKIVNSWHSNSADKRLFSDAKIVNGYMYLGSPFNDFLARIKMPNSSRVPKNLKM</sequence>
<keyword evidence="3" id="KW-0325">Glycoprotein</keyword>
<evidence type="ECO:0000313" key="6">
    <source>
        <dbReference type="EMBL" id="CAH0107265.1"/>
    </source>
</evidence>
<dbReference type="Gene3D" id="2.120.10.30">
    <property type="entry name" value="TolB, C-terminal domain"/>
    <property type="match status" value="1"/>
</dbReference>
<comment type="similarity">
    <text evidence="1">Belongs to the strictosidine synthase family.</text>
</comment>
<keyword evidence="7" id="KW-1185">Reference proteome</keyword>
<keyword evidence="4" id="KW-0812">Transmembrane</keyword>
<dbReference type="Pfam" id="PF03088">
    <property type="entry name" value="Str_synth"/>
    <property type="match status" value="1"/>
</dbReference>
<evidence type="ECO:0000256" key="2">
    <source>
        <dbReference type="ARBA" id="ARBA00022553"/>
    </source>
</evidence>
<dbReference type="PANTHER" id="PTHR10426:SF88">
    <property type="entry name" value="ADIPOCYTE PLASMA MEMBRANE-ASSOCIATED PROTEIN HEMOMUCIN-RELATED"/>
    <property type="match status" value="1"/>
</dbReference>
<dbReference type="EMBL" id="CAKKLH010000257">
    <property type="protein sequence ID" value="CAH0107265.1"/>
    <property type="molecule type" value="Genomic_DNA"/>
</dbReference>
<evidence type="ECO:0000313" key="7">
    <source>
        <dbReference type="Proteomes" id="UP000789390"/>
    </source>
</evidence>